<dbReference type="AlphaFoldDB" id="A0AAN8IHA4"/>
<keyword evidence="10" id="KW-0472">Membrane</keyword>
<dbReference type="PROSITE" id="PS50082">
    <property type="entry name" value="WD_REPEATS_2"/>
    <property type="match status" value="2"/>
</dbReference>
<protein>
    <submittedName>
        <fullName evidence="12">Prolactin regulatory element-binding protein</fullName>
    </submittedName>
</protein>
<comment type="caution">
    <text evidence="12">The sequence shown here is derived from an EMBL/GenBank/DDBJ whole genome shotgun (WGS) entry which is preliminary data.</text>
</comment>
<dbReference type="InterPro" id="IPR001680">
    <property type="entry name" value="WD40_rpt"/>
</dbReference>
<comment type="subcellular location">
    <subcellularLocation>
        <location evidence="1">Endoplasmic reticulum membrane</location>
        <topology evidence="1">Single-pass membrane protein</topology>
    </subcellularLocation>
</comment>
<dbReference type="GO" id="GO:0015031">
    <property type="term" value="P:protein transport"/>
    <property type="evidence" value="ECO:0007669"/>
    <property type="project" value="UniProtKB-KW"/>
</dbReference>
<evidence type="ECO:0000256" key="2">
    <source>
        <dbReference type="ARBA" id="ARBA00022448"/>
    </source>
</evidence>
<feature type="repeat" description="WD" evidence="11">
    <location>
        <begin position="195"/>
        <end position="236"/>
    </location>
</feature>
<keyword evidence="13" id="KW-1185">Reference proteome</keyword>
<keyword evidence="2" id="KW-0813">Transport</keyword>
<keyword evidence="7" id="KW-0931">ER-Golgi transport</keyword>
<evidence type="ECO:0000256" key="11">
    <source>
        <dbReference type="PROSITE-ProRule" id="PRU00221"/>
    </source>
</evidence>
<feature type="repeat" description="WD" evidence="11">
    <location>
        <begin position="159"/>
        <end position="175"/>
    </location>
</feature>
<dbReference type="PANTHER" id="PTHR23284">
    <property type="entry name" value="PROLACTIN REGULATORY ELEMENT BINDING PROTEIN"/>
    <property type="match status" value="1"/>
</dbReference>
<dbReference type="EMBL" id="WIXE01019223">
    <property type="protein sequence ID" value="KAK5970203.1"/>
    <property type="molecule type" value="Genomic_DNA"/>
</dbReference>
<evidence type="ECO:0000256" key="3">
    <source>
        <dbReference type="ARBA" id="ARBA00022574"/>
    </source>
</evidence>
<dbReference type="InterPro" id="IPR019775">
    <property type="entry name" value="WD40_repeat_CS"/>
</dbReference>
<dbReference type="Proteomes" id="UP001331761">
    <property type="component" value="Unassembled WGS sequence"/>
</dbReference>
<accession>A0AAN8IHA4</accession>
<keyword evidence="6" id="KW-0256">Endoplasmic reticulum</keyword>
<dbReference type="GO" id="GO:0006888">
    <property type="term" value="P:endoplasmic reticulum to Golgi vesicle-mediated transport"/>
    <property type="evidence" value="ECO:0007669"/>
    <property type="project" value="TreeGrafter"/>
</dbReference>
<evidence type="ECO:0000256" key="5">
    <source>
        <dbReference type="ARBA" id="ARBA00022737"/>
    </source>
</evidence>
<dbReference type="InterPro" id="IPR045260">
    <property type="entry name" value="Sec12-like"/>
</dbReference>
<name>A0AAN8IHA4_TRICO</name>
<dbReference type="SMART" id="SM00320">
    <property type="entry name" value="WD40"/>
    <property type="match status" value="3"/>
</dbReference>
<dbReference type="PROSITE" id="PS50294">
    <property type="entry name" value="WD_REPEATS_REGION"/>
    <property type="match status" value="1"/>
</dbReference>
<evidence type="ECO:0000256" key="6">
    <source>
        <dbReference type="ARBA" id="ARBA00022824"/>
    </source>
</evidence>
<dbReference type="Gene3D" id="2.130.10.10">
    <property type="entry name" value="YVTN repeat-like/Quinoprotein amine dehydrogenase"/>
    <property type="match status" value="1"/>
</dbReference>
<sequence length="416" mass="44963">MGSGSSKADPPVVVTSKIPLFCLKKLGPRHVLVAGGGGESKTGVQNLIQTYLLTYGNRTNPKCPTPMKAVLVDTIDTDIYATMNMDVVCCSNPENGRYLIAAGHGQYCDVYETTGHGVGKDSANEDVLKFNIKLVGRLTTSEKVESFQKCVRFDRSTAGKRVVTGGEDGRIRVWNAQALVEDRNPEKVHEPVLDFEAHKSDVFDIDVAPDGRILISVGHDGSARMWDMSLGTLVREVPQPTECAAGYKARSIRCTPLGNGSNLVFVAAYNAVSLTSKRKSFLALWAYSREKQALRTVVVRSTGQGDGVSSLCVSSCGNFTGVGSMGGSVYIFDTHEMRELIAFKETHGIFVTAVEFLDRTASDITSLVQQSVKGTSRKIPGPAAVARASLISLSADQTIQEMPVLPFPHCFYLDPE</sequence>
<dbReference type="Pfam" id="PF00400">
    <property type="entry name" value="WD40"/>
    <property type="match status" value="3"/>
</dbReference>
<gene>
    <name evidence="12" type="ORF">GCK32_011575</name>
</gene>
<dbReference type="SUPFAM" id="SSF50978">
    <property type="entry name" value="WD40 repeat-like"/>
    <property type="match status" value="1"/>
</dbReference>
<dbReference type="PROSITE" id="PS00678">
    <property type="entry name" value="WD_REPEATS_1"/>
    <property type="match status" value="1"/>
</dbReference>
<evidence type="ECO:0000256" key="10">
    <source>
        <dbReference type="ARBA" id="ARBA00023136"/>
    </source>
</evidence>
<evidence type="ECO:0000313" key="12">
    <source>
        <dbReference type="EMBL" id="KAK5970203.1"/>
    </source>
</evidence>
<dbReference type="GO" id="GO:0005789">
    <property type="term" value="C:endoplasmic reticulum membrane"/>
    <property type="evidence" value="ECO:0007669"/>
    <property type="project" value="UniProtKB-SubCell"/>
</dbReference>
<dbReference type="InterPro" id="IPR015943">
    <property type="entry name" value="WD40/YVTN_repeat-like_dom_sf"/>
</dbReference>
<evidence type="ECO:0000256" key="7">
    <source>
        <dbReference type="ARBA" id="ARBA00022892"/>
    </source>
</evidence>
<dbReference type="InterPro" id="IPR036322">
    <property type="entry name" value="WD40_repeat_dom_sf"/>
</dbReference>
<keyword evidence="9" id="KW-1133">Transmembrane helix</keyword>
<reference evidence="12 13" key="1">
    <citation type="submission" date="2019-10" db="EMBL/GenBank/DDBJ databases">
        <title>Assembly and Annotation for the nematode Trichostrongylus colubriformis.</title>
        <authorList>
            <person name="Martin J."/>
        </authorList>
    </citation>
    <scope>NUCLEOTIDE SEQUENCE [LARGE SCALE GENOMIC DNA]</scope>
    <source>
        <strain evidence="12">G859</strain>
        <tissue evidence="12">Whole worm</tissue>
    </source>
</reference>
<dbReference type="PANTHER" id="PTHR23284:SF0">
    <property type="entry name" value="PROLACTIN REGULATORY ELEMENT-BINDING PROTEIN"/>
    <property type="match status" value="1"/>
</dbReference>
<keyword evidence="3 11" id="KW-0853">WD repeat</keyword>
<evidence type="ECO:0000256" key="8">
    <source>
        <dbReference type="ARBA" id="ARBA00022927"/>
    </source>
</evidence>
<dbReference type="GO" id="GO:0003400">
    <property type="term" value="P:regulation of COPII vesicle coating"/>
    <property type="evidence" value="ECO:0007669"/>
    <property type="project" value="TreeGrafter"/>
</dbReference>
<evidence type="ECO:0000256" key="1">
    <source>
        <dbReference type="ARBA" id="ARBA00004389"/>
    </source>
</evidence>
<evidence type="ECO:0000256" key="4">
    <source>
        <dbReference type="ARBA" id="ARBA00022692"/>
    </source>
</evidence>
<proteinExistence type="predicted"/>
<keyword evidence="8" id="KW-0653">Protein transport</keyword>
<keyword evidence="5" id="KW-0677">Repeat</keyword>
<dbReference type="GO" id="GO:0005085">
    <property type="term" value="F:guanyl-nucleotide exchange factor activity"/>
    <property type="evidence" value="ECO:0007669"/>
    <property type="project" value="InterPro"/>
</dbReference>
<keyword evidence="4" id="KW-0812">Transmembrane</keyword>
<organism evidence="12 13">
    <name type="scientific">Trichostrongylus colubriformis</name>
    <name type="common">Black scour worm</name>
    <dbReference type="NCBI Taxonomy" id="6319"/>
    <lineage>
        <taxon>Eukaryota</taxon>
        <taxon>Metazoa</taxon>
        <taxon>Ecdysozoa</taxon>
        <taxon>Nematoda</taxon>
        <taxon>Chromadorea</taxon>
        <taxon>Rhabditida</taxon>
        <taxon>Rhabditina</taxon>
        <taxon>Rhabditomorpha</taxon>
        <taxon>Strongyloidea</taxon>
        <taxon>Trichostrongylidae</taxon>
        <taxon>Trichostrongylus</taxon>
    </lineage>
</organism>
<evidence type="ECO:0000256" key="9">
    <source>
        <dbReference type="ARBA" id="ARBA00022989"/>
    </source>
</evidence>
<evidence type="ECO:0000313" key="13">
    <source>
        <dbReference type="Proteomes" id="UP001331761"/>
    </source>
</evidence>